<dbReference type="Pfam" id="PF00078">
    <property type="entry name" value="RVT_1"/>
    <property type="match status" value="1"/>
</dbReference>
<dbReference type="PANTHER" id="PTHR47331">
    <property type="entry name" value="PHD-TYPE DOMAIN-CONTAINING PROTEIN"/>
    <property type="match status" value="1"/>
</dbReference>
<dbReference type="InterPro" id="IPR001584">
    <property type="entry name" value="Integrase_cat-core"/>
</dbReference>
<dbReference type="InterPro" id="IPR036397">
    <property type="entry name" value="RNaseH_sf"/>
</dbReference>
<evidence type="ECO:0000259" key="2">
    <source>
        <dbReference type="PROSITE" id="PS50994"/>
    </source>
</evidence>
<dbReference type="GO" id="GO:0071897">
    <property type="term" value="P:DNA biosynthetic process"/>
    <property type="evidence" value="ECO:0007669"/>
    <property type="project" value="UniProtKB-ARBA"/>
</dbReference>
<dbReference type="InterPro" id="IPR021109">
    <property type="entry name" value="Peptidase_aspartic_dom_sf"/>
</dbReference>
<evidence type="ECO:0000313" key="4">
    <source>
        <dbReference type="Proteomes" id="UP000291343"/>
    </source>
</evidence>
<accession>A0A482X257</accession>
<dbReference type="PROSITE" id="PS50994">
    <property type="entry name" value="INTEGRASE"/>
    <property type="match status" value="1"/>
</dbReference>
<dbReference type="CDD" id="cd00303">
    <property type="entry name" value="retropepsin_like"/>
    <property type="match status" value="1"/>
</dbReference>
<dbReference type="GO" id="GO:0003676">
    <property type="term" value="F:nucleic acid binding"/>
    <property type="evidence" value="ECO:0007669"/>
    <property type="project" value="InterPro"/>
</dbReference>
<comment type="caution">
    <text evidence="3">The sequence shown here is derived from an EMBL/GenBank/DDBJ whole genome shotgun (WGS) entry which is preliminary data.</text>
</comment>
<dbReference type="OrthoDB" id="6595074at2759"/>
<dbReference type="Pfam" id="PF03564">
    <property type="entry name" value="DUF1759"/>
    <property type="match status" value="1"/>
</dbReference>
<reference evidence="3 4" key="1">
    <citation type="journal article" date="2017" name="Gigascience">
        <title>Genome sequence of the small brown planthopper, Laodelphax striatellus.</title>
        <authorList>
            <person name="Zhu J."/>
            <person name="Jiang F."/>
            <person name="Wang X."/>
            <person name="Yang P."/>
            <person name="Bao Y."/>
            <person name="Zhao W."/>
            <person name="Wang W."/>
            <person name="Lu H."/>
            <person name="Wang Q."/>
            <person name="Cui N."/>
            <person name="Li J."/>
            <person name="Chen X."/>
            <person name="Luo L."/>
            <person name="Yu J."/>
            <person name="Kang L."/>
            <person name="Cui F."/>
        </authorList>
    </citation>
    <scope>NUCLEOTIDE SEQUENCE [LARGE SCALE GENOMIC DNA]</scope>
    <source>
        <strain evidence="3">Lst14</strain>
    </source>
</reference>
<dbReference type="SUPFAM" id="SSF53098">
    <property type="entry name" value="Ribonuclease H-like"/>
    <property type="match status" value="1"/>
</dbReference>
<organism evidence="3 4">
    <name type="scientific">Laodelphax striatellus</name>
    <name type="common">Small brown planthopper</name>
    <name type="synonym">Delphax striatella</name>
    <dbReference type="NCBI Taxonomy" id="195883"/>
    <lineage>
        <taxon>Eukaryota</taxon>
        <taxon>Metazoa</taxon>
        <taxon>Ecdysozoa</taxon>
        <taxon>Arthropoda</taxon>
        <taxon>Hexapoda</taxon>
        <taxon>Insecta</taxon>
        <taxon>Pterygota</taxon>
        <taxon>Neoptera</taxon>
        <taxon>Paraneoptera</taxon>
        <taxon>Hemiptera</taxon>
        <taxon>Auchenorrhyncha</taxon>
        <taxon>Fulgoroidea</taxon>
        <taxon>Delphacidae</taxon>
        <taxon>Criomorphinae</taxon>
        <taxon>Laodelphax</taxon>
    </lineage>
</organism>
<dbReference type="SUPFAM" id="SSF56672">
    <property type="entry name" value="DNA/RNA polymerases"/>
    <property type="match status" value="1"/>
</dbReference>
<dbReference type="Gene3D" id="2.40.70.10">
    <property type="entry name" value="Acid Proteases"/>
    <property type="match status" value="1"/>
</dbReference>
<keyword evidence="1" id="KW-0175">Coiled coil</keyword>
<name>A0A482X257_LAOST</name>
<dbReference type="Gene3D" id="3.30.420.10">
    <property type="entry name" value="Ribonuclease H-like superfamily/Ribonuclease H"/>
    <property type="match status" value="1"/>
</dbReference>
<dbReference type="Pfam" id="PF05380">
    <property type="entry name" value="Peptidase_A17"/>
    <property type="match status" value="1"/>
</dbReference>
<dbReference type="InterPro" id="IPR040676">
    <property type="entry name" value="DUF5641"/>
</dbReference>
<protein>
    <recommendedName>
        <fullName evidence="2">Integrase catalytic domain-containing protein</fullName>
    </recommendedName>
</protein>
<feature type="domain" description="Integrase catalytic" evidence="2">
    <location>
        <begin position="1405"/>
        <end position="1610"/>
    </location>
</feature>
<dbReference type="InterPro" id="IPR041588">
    <property type="entry name" value="Integrase_H2C2"/>
</dbReference>
<dbReference type="InterPro" id="IPR043502">
    <property type="entry name" value="DNA/RNA_pol_sf"/>
</dbReference>
<dbReference type="PANTHER" id="PTHR47331:SF4">
    <property type="entry name" value="PEPTIDASE S1 DOMAIN-CONTAINING PROTEIN"/>
    <property type="match status" value="1"/>
</dbReference>
<dbReference type="InterPro" id="IPR043128">
    <property type="entry name" value="Rev_trsase/Diguanyl_cyclase"/>
</dbReference>
<dbReference type="GO" id="GO:0015074">
    <property type="term" value="P:DNA integration"/>
    <property type="evidence" value="ECO:0007669"/>
    <property type="project" value="InterPro"/>
</dbReference>
<dbReference type="InterPro" id="IPR012337">
    <property type="entry name" value="RNaseH-like_sf"/>
</dbReference>
<evidence type="ECO:0000256" key="1">
    <source>
        <dbReference type="SAM" id="Coils"/>
    </source>
</evidence>
<dbReference type="InterPro" id="IPR005312">
    <property type="entry name" value="DUF1759"/>
</dbReference>
<dbReference type="GO" id="GO:0042575">
    <property type="term" value="C:DNA polymerase complex"/>
    <property type="evidence" value="ECO:0007669"/>
    <property type="project" value="UniProtKB-ARBA"/>
</dbReference>
<dbReference type="Gene3D" id="3.30.70.270">
    <property type="match status" value="1"/>
</dbReference>
<evidence type="ECO:0000313" key="3">
    <source>
        <dbReference type="EMBL" id="RZF39301.1"/>
    </source>
</evidence>
<dbReference type="Proteomes" id="UP000291343">
    <property type="component" value="Unassembled WGS sequence"/>
</dbReference>
<dbReference type="STRING" id="195883.A0A482X257"/>
<dbReference type="Gene3D" id="3.10.10.10">
    <property type="entry name" value="HIV Type 1 Reverse Transcriptase, subunit A, domain 1"/>
    <property type="match status" value="1"/>
</dbReference>
<dbReference type="InParanoid" id="A0A482X257"/>
<dbReference type="InterPro" id="IPR000477">
    <property type="entry name" value="RT_dom"/>
</dbReference>
<keyword evidence="4" id="KW-1185">Reference proteome</keyword>
<gene>
    <name evidence="3" type="ORF">LSTR_LSTR015091</name>
</gene>
<feature type="coiled-coil region" evidence="1">
    <location>
        <begin position="48"/>
        <end position="107"/>
    </location>
</feature>
<dbReference type="EMBL" id="QKKF02019960">
    <property type="protein sequence ID" value="RZF39301.1"/>
    <property type="molecule type" value="Genomic_DNA"/>
</dbReference>
<dbReference type="Pfam" id="PF17921">
    <property type="entry name" value="Integrase_H2C2"/>
    <property type="match status" value="1"/>
</dbReference>
<sequence length="1714" mass="194516">MQTEYTNQSPPGEEVAQKLLSNIKRRKAIKAAITRIKNFVTEFDGEEGEALETRLVKLQQKEQEFEEVQSFIEINSEGQDEAIEAYLEEVEETIYTTESRIKSLLNKMKKNSLSTDSTDDKRSTASAQNPIIQLPKISLNTFSGEIRDWNTFHSLFYSLVHTNDSLSDTQKLHYLATCLKPPVSDLISTLPLIGENYSVAYNTLTARFSNSRLLAAHYFGEVQNFQSIDKKQASREGLQHFLSTHRNSFNAMNQMKNVNMEDFLKFSLALNNLDQQTRTAFENQLSTDEFPTVEKLMSFVTERVRSLEIRAMAVKDSNTNSTSSKPTHHPRNLILNRQKGAHVRSPTLNNSHAIIQCLLCSKDDHSIENCIRFTQLAVSERYDTVRKHSLCYRCLGKHRRVDCTSNEKCSTCNSTRHHITLHYEPSDHSNENKRVLLNSSSRGMLLATALVNVEDQFCKNVTLRAVIDSGSEISTITETAAHRLQLKITKTRTTILGFGANASNTVGYVKLHISSKYDTSFHFVIPAFVVKKITHDLPSTDIPKLPAEHIANTALADSTYYKSQPVDLLMGCGVYASILPEQSTVVPGQPLAMYTRLGWILLGEVNSNGGGSHRSLITSIDRIGDVLQKFWESEEIPGKQKYENPEDVLCEQTYVATTTRVEDGRYQVALPFRDETRPGVNASNTHRKYLNLERRLAQNQLLCSKYVLFMDEYESLQHMTCADLLASYVIPHHCILQKNEKLRVVFNASDPDANGITLNDCLLQGPKLQKDLPTIILNSRLHKILICTDIRMMFRQILVQPKDRNYQQILYRKDPAEPLHAYNLNTVTYGLNCSPYLSQRTILQLVEDEGKEFPEAAEILKHNIYVDDIIFGCDHTEEADTIIKQLISLLQRGGFELRKWSSNVAEVLSAFPVEHLENPHIFEDDNASVKILGLKWLPSNDSFTYSIVPFEGIPTKRTILSYLARTYDAIGLVSPVTLWIKAFLQKIWLAKLTWDSTLPRPLLEEWNKFAQTLPVLTEISIPRKLSEKSAIIHLLGFCDASETAYAACIYLHSTYENGDTSLHLLTSKSKVSPLSLETPPSDLTIPRLELLAALLLARLVHSVTTSINVLQSCKIHLFSDAKTVLTWLATPVHRLKIYVANRVSKILELTSLEMWNHIPTTSNPSDIASRGCSGEFLLNSELWWNGPKEFQTPRQEWPISTPFTPLDVIPELKPNVLAVSISSNDLLHNLEKFSTYRRAINVFAYVLRFINRCRKSSSFNKEKVLSPEELDKATQVCVKLTQQGHFQDEKSLQTPHIRSLAVFLDESGLYRVGGRLRHGSGTFDSRHPMLLPKKCHFTELICDHFHREAFHAGPRTTQSLIRSKFWIISLRSVLRLQLRKCINCHRFSGKPIQPIMADLPMHRINESSPFSNVGIDYAGPFTTKDSHLRKPRIYKGYLCIFICMSTRAVHLEYVSDMSTECFLASFDRFVARRGLPTDCYSDNGTNFVGAARELRETYEMLSKSKNEISSALAYKGIQWHFNPPSAPNFGGLWEAGVKSAKSLLRKTIGESIFTFEQYSTLFARIEAILNSRPLLEASPCVDEEMNPLTIGHFLIGKSLLAPPELLIDSPSLHTKWKRLKQLSQQFWKLWSRDYVHTQVQRNKWKRNEKELVIGQLVYIYGQNTSPLDWPLGRVEKLLPGKDGVVRVAVIKSATGTLTRPVNRLVPLPLDCPSS</sequence>
<proteinExistence type="predicted"/>
<dbReference type="InterPro" id="IPR008042">
    <property type="entry name" value="Retrotrans_Pao"/>
</dbReference>
<dbReference type="Pfam" id="PF18701">
    <property type="entry name" value="DUF5641"/>
    <property type="match status" value="1"/>
</dbReference>